<name>A0A1C4DT27_9GAMM</name>
<evidence type="ECO:0000313" key="2">
    <source>
        <dbReference type="Proteomes" id="UP000199670"/>
    </source>
</evidence>
<gene>
    <name evidence="1" type="ORF">GA0061081_12222</name>
</gene>
<dbReference type="EMBL" id="FMAQ01000022">
    <property type="protein sequence ID" value="SCC34385.1"/>
    <property type="molecule type" value="Genomic_DNA"/>
</dbReference>
<reference evidence="2" key="1">
    <citation type="submission" date="2016-08" db="EMBL/GenBank/DDBJ databases">
        <authorList>
            <person name="Varghese N."/>
            <person name="Submissions Spin"/>
        </authorList>
    </citation>
    <scope>NUCLEOTIDE SEQUENCE [LARGE SCALE GENOMIC DNA]</scope>
    <source>
        <strain evidence="2">R-53248</strain>
    </source>
</reference>
<evidence type="ECO:0000313" key="1">
    <source>
        <dbReference type="EMBL" id="SCC34385.1"/>
    </source>
</evidence>
<accession>A0A1C4DT27</accession>
<dbReference type="Proteomes" id="UP000199670">
    <property type="component" value="Unassembled WGS sequence"/>
</dbReference>
<proteinExistence type="predicted"/>
<dbReference type="Gene3D" id="2.60.40.1080">
    <property type="match status" value="1"/>
</dbReference>
<protein>
    <submittedName>
        <fullName evidence="1">Uncharacterized protein</fullName>
    </submittedName>
</protein>
<dbReference type="AlphaFoldDB" id="A0A1C4DT27"/>
<keyword evidence="2" id="KW-1185">Reference proteome</keyword>
<organism evidence="1 2">
    <name type="scientific">Gilliamella bombicola</name>
    <dbReference type="NCBI Taxonomy" id="1798182"/>
    <lineage>
        <taxon>Bacteria</taxon>
        <taxon>Pseudomonadati</taxon>
        <taxon>Pseudomonadota</taxon>
        <taxon>Gammaproteobacteria</taxon>
        <taxon>Orbales</taxon>
        <taxon>Orbaceae</taxon>
        <taxon>Gilliamella</taxon>
    </lineage>
</organism>
<sequence>MALTAHTSRAIEGSAPYLTFDGGRTKVTDTDSLLYIRLQDGTRYTPSTNPSSSRNPIRLPYAGSILHDIGMLVPSSVSQSNGAYTVSLSDLVTRYNYWRDDDGDEPAVNGISGDISVSFTDKNGNTVSRIDRLSKCRAPYKVTLRSTGGSLTTQYGVPRSSSFSGATVDYYINPYEDTGSCYFVQYALPNRIWGRDEHAGPSWIWSYDSGFRTQSTDPSYYYENFPTTGADGLYFDLAMPTGVNASQLTWSVVTDGDITATVDRGRVTLHGPRASSAQINSDNPNPLDVPDLPQKFELVGRDSRGNEVRYGFVLKQWFVNRGNKDDTKANQSTWCSSLGYHLPQMKDLFHFGCIGLDGLPCSGTRNNYRRLIGCGFFGEWGAMGHYAGAGFGYRYWTGEAAGSDGFIVSSYLGTASRVSASGSNHAVCTAP</sequence>